<dbReference type="SUPFAM" id="SSF47413">
    <property type="entry name" value="lambda repressor-like DNA-binding domains"/>
    <property type="match status" value="1"/>
</dbReference>
<evidence type="ECO:0000259" key="1">
    <source>
        <dbReference type="PROSITE" id="PS50943"/>
    </source>
</evidence>
<organism evidence="2 3">
    <name type="scientific">Leptotrichia wadei</name>
    <dbReference type="NCBI Taxonomy" id="157687"/>
    <lineage>
        <taxon>Bacteria</taxon>
        <taxon>Fusobacteriati</taxon>
        <taxon>Fusobacteriota</taxon>
        <taxon>Fusobacteriia</taxon>
        <taxon>Fusobacteriales</taxon>
        <taxon>Leptotrichiaceae</taxon>
        <taxon>Leptotrichia</taxon>
    </lineage>
</organism>
<evidence type="ECO:0000313" key="3">
    <source>
        <dbReference type="Proteomes" id="UP000321501"/>
    </source>
</evidence>
<dbReference type="Proteomes" id="UP000321501">
    <property type="component" value="Chromosome"/>
</dbReference>
<dbReference type="RefSeq" id="WP_146964609.1">
    <property type="nucleotide sequence ID" value="NZ_AP019835.1"/>
</dbReference>
<dbReference type="Pfam" id="PF01381">
    <property type="entry name" value="HTH_3"/>
    <property type="match status" value="1"/>
</dbReference>
<keyword evidence="2" id="KW-0238">DNA-binding</keyword>
<proteinExistence type="predicted"/>
<dbReference type="EMBL" id="AP019835">
    <property type="protein sequence ID" value="BBM50292.1"/>
    <property type="molecule type" value="Genomic_DNA"/>
</dbReference>
<name>A0A510KF31_9FUSO</name>
<dbReference type="Gene3D" id="1.10.260.40">
    <property type="entry name" value="lambda repressor-like DNA-binding domains"/>
    <property type="match status" value="1"/>
</dbReference>
<dbReference type="AlphaFoldDB" id="A0A510KF31"/>
<dbReference type="CDD" id="cd00093">
    <property type="entry name" value="HTH_XRE"/>
    <property type="match status" value="1"/>
</dbReference>
<dbReference type="InterPro" id="IPR010982">
    <property type="entry name" value="Lambda_DNA-bd_dom_sf"/>
</dbReference>
<dbReference type="PROSITE" id="PS50943">
    <property type="entry name" value="HTH_CROC1"/>
    <property type="match status" value="1"/>
</dbReference>
<sequence>MKIGDRIKARREFLKMTQEELALKMGYKSRSTINKIELGINDIPQSKISDFAKILKTTPAYLMGLVEEENIKLTRDNLTKHNIAFFKDKDISDEDKKKMIELMQEFYYKQKLEKEKK</sequence>
<evidence type="ECO:0000313" key="2">
    <source>
        <dbReference type="EMBL" id="BBM50292.1"/>
    </source>
</evidence>
<dbReference type="GO" id="GO:0003677">
    <property type="term" value="F:DNA binding"/>
    <property type="evidence" value="ECO:0007669"/>
    <property type="project" value="UniProtKB-KW"/>
</dbReference>
<gene>
    <name evidence="2" type="ORF">JMUB3934_1590</name>
</gene>
<dbReference type="InterPro" id="IPR001387">
    <property type="entry name" value="Cro/C1-type_HTH"/>
</dbReference>
<feature type="domain" description="HTH cro/C1-type" evidence="1">
    <location>
        <begin position="7"/>
        <end position="62"/>
    </location>
</feature>
<protein>
    <submittedName>
        <fullName evidence="2">DNA-binding helix-turn-helix protein</fullName>
    </submittedName>
</protein>
<accession>A0A510KF31</accession>
<reference evidence="2 3" key="1">
    <citation type="submission" date="2019-07" db="EMBL/GenBank/DDBJ databases">
        <title>Complete Genome Sequence of Leptotrichia wadei Strain JMUB3934.</title>
        <authorList>
            <person name="Watanabe S."/>
            <person name="Cui L."/>
        </authorList>
    </citation>
    <scope>NUCLEOTIDE SEQUENCE [LARGE SCALE GENOMIC DNA]</scope>
    <source>
        <strain evidence="2 3">JMUB3934</strain>
    </source>
</reference>
<dbReference type="SMART" id="SM00530">
    <property type="entry name" value="HTH_XRE"/>
    <property type="match status" value="1"/>
</dbReference>